<keyword evidence="1" id="KW-0732">Signal</keyword>
<evidence type="ECO:0000256" key="2">
    <source>
        <dbReference type="ARBA" id="ARBA00022764"/>
    </source>
</evidence>
<evidence type="ECO:0000256" key="5">
    <source>
        <dbReference type="ARBA" id="ARBA00023235"/>
    </source>
</evidence>
<protein>
    <recommendedName>
        <fullName evidence="6">PpiC domain-containing protein</fullName>
    </recommendedName>
</protein>
<evidence type="ECO:0000259" key="6">
    <source>
        <dbReference type="PROSITE" id="PS50198"/>
    </source>
</evidence>
<sequence>MLNWLEISYTRAILGTALLFAAIIGLLLPAQNPVRAQDIMRIAAVVNDDVISIYDLSARINIVVAASNLRDAPELRRQIAPQVLRTLVDEYLQTQEATRLDIVATDSDVEFTIDQIEQKRGMGEGGFNNFVRVNRLDREALLAQIRAEIAWTKLIRRRLSSAISVGEDEIDEALARLEGSRGQPEYRVAEIFLSIESVNQEREIIDTAENLLRQVRQGAAFQEIARQFSQSATSAVGGDIGWVIVGQLPAEIDA</sequence>
<dbReference type="InterPro" id="IPR000297">
    <property type="entry name" value="PPIase_PpiC"/>
</dbReference>
<evidence type="ECO:0000256" key="3">
    <source>
        <dbReference type="ARBA" id="ARBA00023110"/>
    </source>
</evidence>
<proteinExistence type="predicted"/>
<keyword evidence="5" id="KW-0413">Isomerase</keyword>
<dbReference type="Gene3D" id="1.10.4030.10">
    <property type="entry name" value="Porin chaperone SurA, peptide-binding domain"/>
    <property type="match status" value="1"/>
</dbReference>
<organism evidence="7">
    <name type="scientific">marine metagenome</name>
    <dbReference type="NCBI Taxonomy" id="408172"/>
    <lineage>
        <taxon>unclassified sequences</taxon>
        <taxon>metagenomes</taxon>
        <taxon>ecological metagenomes</taxon>
    </lineage>
</organism>
<keyword evidence="4" id="KW-0143">Chaperone</keyword>
<evidence type="ECO:0000256" key="1">
    <source>
        <dbReference type="ARBA" id="ARBA00022729"/>
    </source>
</evidence>
<dbReference type="PANTHER" id="PTHR47637:SF1">
    <property type="entry name" value="CHAPERONE SURA"/>
    <property type="match status" value="1"/>
</dbReference>
<dbReference type="InterPro" id="IPR027304">
    <property type="entry name" value="Trigger_fact/SurA_dom_sf"/>
</dbReference>
<name>A0A382I560_9ZZZZ</name>
<dbReference type="EMBL" id="UINC01065100">
    <property type="protein sequence ID" value="SVB94399.1"/>
    <property type="molecule type" value="Genomic_DNA"/>
</dbReference>
<dbReference type="Gene3D" id="3.10.50.40">
    <property type="match status" value="1"/>
</dbReference>
<reference evidence="7" key="1">
    <citation type="submission" date="2018-05" db="EMBL/GenBank/DDBJ databases">
        <authorList>
            <person name="Lanie J.A."/>
            <person name="Ng W.-L."/>
            <person name="Kazmierczak K.M."/>
            <person name="Andrzejewski T.M."/>
            <person name="Davidsen T.M."/>
            <person name="Wayne K.J."/>
            <person name="Tettelin H."/>
            <person name="Glass J.I."/>
            <person name="Rusch D."/>
            <person name="Podicherti R."/>
            <person name="Tsui H.-C.T."/>
            <person name="Winkler M.E."/>
        </authorList>
    </citation>
    <scope>NUCLEOTIDE SEQUENCE</scope>
</reference>
<dbReference type="Pfam" id="PF09312">
    <property type="entry name" value="SurA_N"/>
    <property type="match status" value="1"/>
</dbReference>
<feature type="domain" description="PpiC" evidence="6">
    <location>
        <begin position="183"/>
        <end position="254"/>
    </location>
</feature>
<accession>A0A382I560</accession>
<dbReference type="GO" id="GO:0003755">
    <property type="term" value="F:peptidyl-prolyl cis-trans isomerase activity"/>
    <property type="evidence" value="ECO:0007669"/>
    <property type="project" value="UniProtKB-KW"/>
</dbReference>
<evidence type="ECO:0000256" key="4">
    <source>
        <dbReference type="ARBA" id="ARBA00023186"/>
    </source>
</evidence>
<dbReference type="InterPro" id="IPR015391">
    <property type="entry name" value="SurA_N"/>
</dbReference>
<dbReference type="SUPFAM" id="SSF54534">
    <property type="entry name" value="FKBP-like"/>
    <property type="match status" value="1"/>
</dbReference>
<dbReference type="SUPFAM" id="SSF109998">
    <property type="entry name" value="Triger factor/SurA peptide-binding domain-like"/>
    <property type="match status" value="1"/>
</dbReference>
<dbReference type="PROSITE" id="PS50198">
    <property type="entry name" value="PPIC_PPIASE_2"/>
    <property type="match status" value="1"/>
</dbReference>
<dbReference type="InterPro" id="IPR050280">
    <property type="entry name" value="OMP_Chaperone_SurA"/>
</dbReference>
<dbReference type="AlphaFoldDB" id="A0A382I560"/>
<keyword evidence="2" id="KW-0574">Periplasm</keyword>
<dbReference type="PANTHER" id="PTHR47637">
    <property type="entry name" value="CHAPERONE SURA"/>
    <property type="match status" value="1"/>
</dbReference>
<dbReference type="Pfam" id="PF13616">
    <property type="entry name" value="Rotamase_3"/>
    <property type="match status" value="1"/>
</dbReference>
<keyword evidence="3" id="KW-0697">Rotamase</keyword>
<gene>
    <name evidence="7" type="ORF">METZ01_LOCUS247253</name>
</gene>
<feature type="non-terminal residue" evidence="7">
    <location>
        <position position="254"/>
    </location>
</feature>
<dbReference type="InterPro" id="IPR046357">
    <property type="entry name" value="PPIase_dom_sf"/>
</dbReference>
<evidence type="ECO:0000313" key="7">
    <source>
        <dbReference type="EMBL" id="SVB94399.1"/>
    </source>
</evidence>